<name>A0A9P8FKW8_AURME</name>
<keyword evidence="7 9" id="KW-0472">Membrane</keyword>
<dbReference type="PANTHER" id="PTHR43394">
    <property type="entry name" value="ATP-DEPENDENT PERMEASE MDL1, MITOCHONDRIAL"/>
    <property type="match status" value="1"/>
</dbReference>
<evidence type="ECO:0000256" key="9">
    <source>
        <dbReference type="SAM" id="Phobius"/>
    </source>
</evidence>
<dbReference type="GO" id="GO:0015421">
    <property type="term" value="F:ABC-type oligopeptide transporter activity"/>
    <property type="evidence" value="ECO:0007669"/>
    <property type="project" value="TreeGrafter"/>
</dbReference>
<dbReference type="SMART" id="SM00382">
    <property type="entry name" value="AAA"/>
    <property type="match status" value="2"/>
</dbReference>
<dbReference type="Gene3D" id="1.20.1560.10">
    <property type="entry name" value="ABC transporter type 1, transmembrane domain"/>
    <property type="match status" value="1"/>
</dbReference>
<comment type="similarity">
    <text evidence="2">Belongs to the ABC transporter superfamily. ABCB family. Multidrug resistance exporter (TC 3.A.1.201) subfamily.</text>
</comment>
<dbReference type="SUPFAM" id="SSF90123">
    <property type="entry name" value="ABC transporter transmembrane region"/>
    <property type="match status" value="2"/>
</dbReference>
<dbReference type="EMBL" id="JAHFXS010001760">
    <property type="protein sequence ID" value="KAG9975689.1"/>
    <property type="molecule type" value="Genomic_DNA"/>
</dbReference>
<evidence type="ECO:0000256" key="6">
    <source>
        <dbReference type="ARBA" id="ARBA00022989"/>
    </source>
</evidence>
<dbReference type="InterPro" id="IPR017871">
    <property type="entry name" value="ABC_transporter-like_CS"/>
</dbReference>
<dbReference type="InterPro" id="IPR027417">
    <property type="entry name" value="P-loop_NTPase"/>
</dbReference>
<dbReference type="PROSITE" id="PS00211">
    <property type="entry name" value="ABC_TRANSPORTER_1"/>
    <property type="match status" value="2"/>
</dbReference>
<feature type="non-terminal residue" evidence="12">
    <location>
        <position position="1138"/>
    </location>
</feature>
<feature type="transmembrane region" description="Helical" evidence="9">
    <location>
        <begin position="157"/>
        <end position="180"/>
    </location>
</feature>
<dbReference type="InterPro" id="IPR036640">
    <property type="entry name" value="ABC1_TM_sf"/>
</dbReference>
<gene>
    <name evidence="12" type="ORF">KCU98_g11197</name>
</gene>
<feature type="domain" description="ABC transmembrane type-1" evidence="11">
    <location>
        <begin position="608"/>
        <end position="878"/>
    </location>
</feature>
<dbReference type="Gene3D" id="3.40.50.300">
    <property type="entry name" value="P-loop containing nucleotide triphosphate hydrolases"/>
    <property type="match status" value="2"/>
</dbReference>
<evidence type="ECO:0000313" key="13">
    <source>
        <dbReference type="Proteomes" id="UP000729357"/>
    </source>
</evidence>
<feature type="domain" description="ABC transporter" evidence="10">
    <location>
        <begin position="895"/>
        <end position="1134"/>
    </location>
</feature>
<feature type="domain" description="ABC transmembrane type-1" evidence="11">
    <location>
        <begin position="1"/>
        <end position="221"/>
    </location>
</feature>
<dbReference type="PANTHER" id="PTHR43394:SF27">
    <property type="entry name" value="ATP-DEPENDENT TRANSLOCASE ABCB1-LIKE"/>
    <property type="match status" value="1"/>
</dbReference>
<accession>A0A9P8FKW8</accession>
<comment type="caution">
    <text evidence="12">The sequence shown here is derived from an EMBL/GenBank/DDBJ whole genome shotgun (WGS) entry which is preliminary data.</text>
</comment>
<dbReference type="SUPFAM" id="SSF52540">
    <property type="entry name" value="P-loop containing nucleoside triphosphate hydrolases"/>
    <property type="match status" value="3"/>
</dbReference>
<keyword evidence="4" id="KW-0547">Nucleotide-binding</keyword>
<dbReference type="GO" id="GO:0005524">
    <property type="term" value="F:ATP binding"/>
    <property type="evidence" value="ECO:0007669"/>
    <property type="project" value="UniProtKB-KW"/>
</dbReference>
<comment type="subcellular location">
    <subcellularLocation>
        <location evidence="1">Membrane</location>
        <topology evidence="1">Multi-pass membrane protein</topology>
    </subcellularLocation>
</comment>
<evidence type="ECO:0000256" key="5">
    <source>
        <dbReference type="ARBA" id="ARBA00022840"/>
    </source>
</evidence>
<evidence type="ECO:0000256" key="7">
    <source>
        <dbReference type="ARBA" id="ARBA00023136"/>
    </source>
</evidence>
<dbReference type="FunFam" id="3.40.50.300:FF:000913">
    <property type="entry name" value="ABC multidrug transporter SitT"/>
    <property type="match status" value="1"/>
</dbReference>
<evidence type="ECO:0000259" key="11">
    <source>
        <dbReference type="PROSITE" id="PS50929"/>
    </source>
</evidence>
<keyword evidence="5" id="KW-0067">ATP-binding</keyword>
<evidence type="ECO:0000259" key="10">
    <source>
        <dbReference type="PROSITE" id="PS50893"/>
    </source>
</evidence>
<dbReference type="PROSITE" id="PS50929">
    <property type="entry name" value="ABC_TM1F"/>
    <property type="match status" value="2"/>
</dbReference>
<protein>
    <submittedName>
        <fullName evidence="12">ABC transporter</fullName>
    </submittedName>
</protein>
<dbReference type="GO" id="GO:0016887">
    <property type="term" value="F:ATP hydrolysis activity"/>
    <property type="evidence" value="ECO:0007669"/>
    <property type="project" value="InterPro"/>
</dbReference>
<dbReference type="Proteomes" id="UP000729357">
    <property type="component" value="Unassembled WGS sequence"/>
</dbReference>
<evidence type="ECO:0000256" key="2">
    <source>
        <dbReference type="ARBA" id="ARBA00007577"/>
    </source>
</evidence>
<feature type="transmembrane region" description="Helical" evidence="9">
    <location>
        <begin position="79"/>
        <end position="100"/>
    </location>
</feature>
<proteinExistence type="inferred from homology"/>
<dbReference type="PROSITE" id="PS50893">
    <property type="entry name" value="ABC_TRANSPORTER_2"/>
    <property type="match status" value="2"/>
</dbReference>
<dbReference type="CDD" id="cd18577">
    <property type="entry name" value="ABC_6TM_Pgp_ABCB1_D1_like"/>
    <property type="match status" value="1"/>
</dbReference>
<dbReference type="InterPro" id="IPR039421">
    <property type="entry name" value="Type_1_exporter"/>
</dbReference>
<dbReference type="InterPro" id="IPR003593">
    <property type="entry name" value="AAA+_ATPase"/>
</dbReference>
<feature type="region of interest" description="Disordered" evidence="8">
    <location>
        <begin position="318"/>
        <end position="339"/>
    </location>
</feature>
<reference evidence="12" key="2">
    <citation type="submission" date="2021-08" db="EMBL/GenBank/DDBJ databases">
        <authorList>
            <person name="Gostincar C."/>
            <person name="Sun X."/>
            <person name="Song Z."/>
            <person name="Gunde-Cimerman N."/>
        </authorList>
    </citation>
    <scope>NUCLEOTIDE SEQUENCE</scope>
    <source>
        <strain evidence="12">EXF-9298</strain>
    </source>
</reference>
<dbReference type="InterPro" id="IPR003439">
    <property type="entry name" value="ABC_transporter-like_ATP-bd"/>
</dbReference>
<sequence>MIGIRLSSAIRLQYMQSLFAQSIHVIDCMPTGAAATAITATTNTLQLGISERLGTLLQYVATIVAATIIAFVWSWDLALVTSSLILYIIVVAAVLMPLILKGQTTTLKAEEEGTAVASEALGQIRLVLACGGQNHALSHYETWVQEALKRAQKAAPFLGIQLGLVYFGIFGAFGLAFWYGSKKYIAGSISNSAEVIVVLMSVMMIITSLGFISTPLMAISKAMVAACELLTVIDAPPPASGSLKPDITSQDLIFDNVTFEYPGRPGVRVLDGSSFRLRSGQNTAFVGPSGSGKSTIVALLERWYSLQDQHMLQQVVAEKPSKKAGHSEDELLDKQPGSQAKPVLSGSIIVGGHNIETLDLKWWRAQVGVVQQEPFLFNDTIINNVANGLIGTQWENESKEKKLELVQEACREAYAHDFITRLPDGYHTKVGDGGIKLSGGQKQRIAIARSIIKKPQIIVFDEATSAVDAKSEKIIQLALNKIAQGRTTIIIAHRLSTIKEADCIVVLKNGRALEQGTHQSLVEDPSSAYSALIRAQSLRVSATDQTESGQQFLNLNEVSEKTISHTKQAPEPGSLLHDYRTSDSKPQNLFRTFQRLLHTQRAHWYSLLGIVVSAIAVAAATPIQAWLFAKVLGVFLLNTEDAKSRTNFWALMWLVLASGSGLANLCEAWVGLRVQYSISFFDKDSNSHGTLSSRIASDAKSLEEVFGLNLALALSGMFNVVGCIIISLIFSWKLGLVALCVTMPIMLSSGLWKYRHEVQFDKMNSNVFAESSQFATEAIGAMRTVSALTMENSITERYSRLLAEHVQAAHTKALWTSGLYGFVDSSGLGCQALIFWYGGRLLARGEFGFEAFFVCYMAMIQGAEAASQVLSVAPNTVQATAAANRIFETQESADTDRAEVSNEKSIPEADGGDLNITIEKGQYAAFVGPSGSGKTTIISLLERFYDVEPGRGAITCNGVNINDMNVYDYRRKISLVAQEPTMFRGTIRDNVLFGIPDPSSVSDEKIHQVCRDALIHDFIVSLPQGYYTDVGQKGVAMSGGQKQRIAIARALVRGPKLLLLDEATSALDSESEKIVQAAFERARSGKTMIAVAHRLSTIQSADVIFVFDEGKVVEKGSHNELVQKQGVYWEMCKNQALD</sequence>
<evidence type="ECO:0000256" key="8">
    <source>
        <dbReference type="SAM" id="MobiDB-lite"/>
    </source>
</evidence>
<evidence type="ECO:0000313" key="12">
    <source>
        <dbReference type="EMBL" id="KAG9975689.1"/>
    </source>
</evidence>
<feature type="transmembrane region" description="Helical" evidence="9">
    <location>
        <begin position="648"/>
        <end position="670"/>
    </location>
</feature>
<reference evidence="12" key="1">
    <citation type="journal article" date="2021" name="J Fungi (Basel)">
        <title>Virulence traits and population genomics of the black yeast Aureobasidium melanogenum.</title>
        <authorList>
            <person name="Cernosa A."/>
            <person name="Sun X."/>
            <person name="Gostincar C."/>
            <person name="Fang C."/>
            <person name="Gunde-Cimerman N."/>
            <person name="Song Z."/>
        </authorList>
    </citation>
    <scope>NUCLEOTIDE SEQUENCE</scope>
    <source>
        <strain evidence="12">EXF-9298</strain>
    </source>
</reference>
<keyword evidence="13" id="KW-1185">Reference proteome</keyword>
<feature type="compositionally biased region" description="Basic and acidic residues" evidence="8">
    <location>
        <begin position="319"/>
        <end position="333"/>
    </location>
</feature>
<feature type="transmembrane region" description="Helical" evidence="9">
    <location>
        <begin position="604"/>
        <end position="628"/>
    </location>
</feature>
<evidence type="ECO:0000256" key="4">
    <source>
        <dbReference type="ARBA" id="ARBA00022741"/>
    </source>
</evidence>
<feature type="transmembrane region" description="Helical" evidence="9">
    <location>
        <begin position="192"/>
        <end position="212"/>
    </location>
</feature>
<keyword evidence="6 9" id="KW-1133">Transmembrane helix</keyword>
<dbReference type="Pfam" id="PF00664">
    <property type="entry name" value="ABC_membrane"/>
    <property type="match status" value="2"/>
</dbReference>
<dbReference type="CDD" id="cd18578">
    <property type="entry name" value="ABC_6TM_Pgp_ABCB1_D2_like"/>
    <property type="match status" value="1"/>
</dbReference>
<keyword evidence="3 9" id="KW-0812">Transmembrane</keyword>
<feature type="transmembrane region" description="Helical" evidence="9">
    <location>
        <begin position="56"/>
        <end position="73"/>
    </location>
</feature>
<dbReference type="InterPro" id="IPR011527">
    <property type="entry name" value="ABC1_TM_dom"/>
</dbReference>
<dbReference type="AlphaFoldDB" id="A0A9P8FKW8"/>
<evidence type="ECO:0000256" key="3">
    <source>
        <dbReference type="ARBA" id="ARBA00022692"/>
    </source>
</evidence>
<dbReference type="GO" id="GO:0090374">
    <property type="term" value="P:oligopeptide export from mitochondrion"/>
    <property type="evidence" value="ECO:0007669"/>
    <property type="project" value="TreeGrafter"/>
</dbReference>
<dbReference type="Pfam" id="PF00005">
    <property type="entry name" value="ABC_tran"/>
    <property type="match status" value="2"/>
</dbReference>
<dbReference type="GO" id="GO:0005743">
    <property type="term" value="C:mitochondrial inner membrane"/>
    <property type="evidence" value="ECO:0007669"/>
    <property type="project" value="TreeGrafter"/>
</dbReference>
<feature type="transmembrane region" description="Helical" evidence="9">
    <location>
        <begin position="710"/>
        <end position="730"/>
    </location>
</feature>
<organism evidence="12 13">
    <name type="scientific">Aureobasidium melanogenum</name>
    <name type="common">Aureobasidium pullulans var. melanogenum</name>
    <dbReference type="NCBI Taxonomy" id="46634"/>
    <lineage>
        <taxon>Eukaryota</taxon>
        <taxon>Fungi</taxon>
        <taxon>Dikarya</taxon>
        <taxon>Ascomycota</taxon>
        <taxon>Pezizomycotina</taxon>
        <taxon>Dothideomycetes</taxon>
        <taxon>Dothideomycetidae</taxon>
        <taxon>Dothideales</taxon>
        <taxon>Saccotheciaceae</taxon>
        <taxon>Aureobasidium</taxon>
    </lineage>
</organism>
<feature type="domain" description="ABC transporter" evidence="10">
    <location>
        <begin position="252"/>
        <end position="534"/>
    </location>
</feature>
<feature type="transmembrane region" description="Helical" evidence="9">
    <location>
        <begin position="736"/>
        <end position="754"/>
    </location>
</feature>
<evidence type="ECO:0000256" key="1">
    <source>
        <dbReference type="ARBA" id="ARBA00004141"/>
    </source>
</evidence>